<evidence type="ECO:0000256" key="1">
    <source>
        <dbReference type="SAM" id="MobiDB-lite"/>
    </source>
</evidence>
<dbReference type="Proteomes" id="UP000273044">
    <property type="component" value="Chromosome"/>
</dbReference>
<dbReference type="EMBL" id="LR134406">
    <property type="protein sequence ID" value="VEH69250.1"/>
    <property type="molecule type" value="Genomic_DNA"/>
</dbReference>
<feature type="region of interest" description="Disordered" evidence="1">
    <location>
        <begin position="35"/>
        <end position="65"/>
    </location>
</feature>
<name>A0A448MVQ1_9ACTN</name>
<accession>A0A448MVQ1</accession>
<evidence type="ECO:0000313" key="2">
    <source>
        <dbReference type="EMBL" id="VEH69250.1"/>
    </source>
</evidence>
<sequence length="272" mass="28581">MSYHYCMTNPDLSSILDDLAAGRIDTAEANRRISALKNKTGDTSRSTQSGPKQEEAPKGKPGGLTRVSITAVGRRVRIEGDSSIATLSVEGPHVLRRNGEVMEVSSTGEFGPNLTGFSLIRPPRSLDDLRDIGLGKELLVKVNPKLIIDVEATTGGVRSTGAPRFGRVRVTAGGCHLSDVVEVSDLLSQAGGVTVEGPISLGRSRLKVESGSLTLILKPGSSVTVHADAKFGHIRWPEDNGGADEVVFGNGSARCDLTVTMGLATVKSEVPA</sequence>
<evidence type="ECO:0008006" key="4">
    <source>
        <dbReference type="Google" id="ProtNLM"/>
    </source>
</evidence>
<reference evidence="2 3" key="1">
    <citation type="submission" date="2018-12" db="EMBL/GenBank/DDBJ databases">
        <authorList>
            <consortium name="Pathogen Informatics"/>
        </authorList>
    </citation>
    <scope>NUCLEOTIDE SEQUENCE [LARGE SCALE GENOMIC DNA]</scope>
    <source>
        <strain evidence="2 3">NCTC12967</strain>
    </source>
</reference>
<proteinExistence type="predicted"/>
<evidence type="ECO:0000313" key="3">
    <source>
        <dbReference type="Proteomes" id="UP000273044"/>
    </source>
</evidence>
<dbReference type="AlphaFoldDB" id="A0A448MVQ1"/>
<feature type="compositionally biased region" description="Polar residues" evidence="1">
    <location>
        <begin position="41"/>
        <end position="51"/>
    </location>
</feature>
<gene>
    <name evidence="2" type="ORF">NCTC12967_00514</name>
</gene>
<organism evidence="2 3">
    <name type="scientific">Arachnia propionica</name>
    <dbReference type="NCBI Taxonomy" id="1750"/>
    <lineage>
        <taxon>Bacteria</taxon>
        <taxon>Bacillati</taxon>
        <taxon>Actinomycetota</taxon>
        <taxon>Actinomycetes</taxon>
        <taxon>Propionibacteriales</taxon>
        <taxon>Propionibacteriaceae</taxon>
        <taxon>Arachnia</taxon>
    </lineage>
</organism>
<protein>
    <recommendedName>
        <fullName evidence="4">Adhesin domain-containing protein</fullName>
    </recommendedName>
</protein>
<keyword evidence="3" id="KW-1185">Reference proteome</keyword>